<evidence type="ECO:0000256" key="5">
    <source>
        <dbReference type="SAM" id="MobiDB-lite"/>
    </source>
</evidence>
<evidence type="ECO:0000313" key="8">
    <source>
        <dbReference type="Proteomes" id="UP000536835"/>
    </source>
</evidence>
<comment type="similarity">
    <text evidence="2">Belongs to the class-A beta-lactamase family.</text>
</comment>
<dbReference type="EC" id="3.5.2.6" evidence="3"/>
<feature type="domain" description="Beta-lactamase class A catalytic" evidence="6">
    <location>
        <begin position="44"/>
        <end position="261"/>
    </location>
</feature>
<evidence type="ECO:0000313" key="7">
    <source>
        <dbReference type="EMBL" id="NNU15710.1"/>
    </source>
</evidence>
<dbReference type="SUPFAM" id="SSF56601">
    <property type="entry name" value="beta-lactamase/transpeptidase-like"/>
    <property type="match status" value="1"/>
</dbReference>
<dbReference type="Gene3D" id="3.40.710.10">
    <property type="entry name" value="DD-peptidase/beta-lactamase superfamily"/>
    <property type="match status" value="1"/>
</dbReference>
<organism evidence="7 8">
    <name type="scientific">Parvularcula mediterranea</name>
    <dbReference type="NCBI Taxonomy" id="2732508"/>
    <lineage>
        <taxon>Bacteria</taxon>
        <taxon>Pseudomonadati</taxon>
        <taxon>Pseudomonadota</taxon>
        <taxon>Alphaproteobacteria</taxon>
        <taxon>Parvularculales</taxon>
        <taxon>Parvularculaceae</taxon>
        <taxon>Parvularcula</taxon>
    </lineage>
</organism>
<proteinExistence type="inferred from homology"/>
<feature type="compositionally biased region" description="Basic and acidic residues" evidence="5">
    <location>
        <begin position="162"/>
        <end position="178"/>
    </location>
</feature>
<dbReference type="InterPro" id="IPR006311">
    <property type="entry name" value="TAT_signal"/>
</dbReference>
<dbReference type="GO" id="GO:0046677">
    <property type="term" value="P:response to antibiotic"/>
    <property type="evidence" value="ECO:0007669"/>
    <property type="project" value="InterPro"/>
</dbReference>
<evidence type="ECO:0000256" key="2">
    <source>
        <dbReference type="ARBA" id="ARBA00009009"/>
    </source>
</evidence>
<accession>A0A7Y3W4G2</accession>
<dbReference type="InterPro" id="IPR012338">
    <property type="entry name" value="Beta-lactam/transpept-like"/>
</dbReference>
<keyword evidence="8" id="KW-1185">Reference proteome</keyword>
<dbReference type="Proteomes" id="UP000536835">
    <property type="component" value="Unassembled WGS sequence"/>
</dbReference>
<dbReference type="PANTHER" id="PTHR35333:SF3">
    <property type="entry name" value="BETA-LACTAMASE-TYPE TRANSPEPTIDASE FOLD CONTAINING PROTEIN"/>
    <property type="match status" value="1"/>
</dbReference>
<evidence type="ECO:0000256" key="3">
    <source>
        <dbReference type="ARBA" id="ARBA00012865"/>
    </source>
</evidence>
<evidence type="ECO:0000256" key="4">
    <source>
        <dbReference type="ARBA" id="ARBA00030171"/>
    </source>
</evidence>
<feature type="region of interest" description="Disordered" evidence="5">
    <location>
        <begin position="159"/>
        <end position="183"/>
    </location>
</feature>
<comment type="catalytic activity">
    <reaction evidence="1">
        <text>a beta-lactam + H2O = a substituted beta-amino acid</text>
        <dbReference type="Rhea" id="RHEA:20401"/>
        <dbReference type="ChEBI" id="CHEBI:15377"/>
        <dbReference type="ChEBI" id="CHEBI:35627"/>
        <dbReference type="ChEBI" id="CHEBI:140347"/>
        <dbReference type="EC" id="3.5.2.6"/>
    </reaction>
</comment>
<dbReference type="PRINTS" id="PR00118">
    <property type="entry name" value="BLACTAMASEA"/>
</dbReference>
<dbReference type="AlphaFoldDB" id="A0A7Y3W4G2"/>
<reference evidence="7 8" key="1">
    <citation type="submission" date="2020-05" db="EMBL/GenBank/DDBJ databases">
        <title>Parvularcula mediterraneae sp. nov., isolated from polypropylene straw from shallow seawater of the seashore of Laganas in Zakynthos island, Greece.</title>
        <authorList>
            <person name="Szabo I."/>
            <person name="Al-Omari J."/>
            <person name="Rado J."/>
            <person name="Szerdahelyi G.S."/>
        </authorList>
    </citation>
    <scope>NUCLEOTIDE SEQUENCE [LARGE SCALE GENOMIC DNA]</scope>
    <source>
        <strain evidence="7 8">ZS-1/3</strain>
    </source>
</reference>
<evidence type="ECO:0000256" key="1">
    <source>
        <dbReference type="ARBA" id="ARBA00001526"/>
    </source>
</evidence>
<dbReference type="NCBIfam" id="NF033103">
    <property type="entry name" value="bla_class_A"/>
    <property type="match status" value="1"/>
</dbReference>
<gene>
    <name evidence="7" type="primary">bla</name>
    <name evidence="7" type="ORF">HK107_05180</name>
</gene>
<dbReference type="Pfam" id="PF13354">
    <property type="entry name" value="Beta-lactamase2"/>
    <property type="match status" value="1"/>
</dbReference>
<protein>
    <recommendedName>
        <fullName evidence="3">beta-lactamase</fullName>
        <ecNumber evidence="3">3.5.2.6</ecNumber>
    </recommendedName>
    <alternativeName>
        <fullName evidence="4">Penicillinase</fullName>
    </alternativeName>
</protein>
<dbReference type="RefSeq" id="WP_173197357.1">
    <property type="nucleotide sequence ID" value="NZ_JABFCX010000002.1"/>
</dbReference>
<evidence type="ECO:0000259" key="6">
    <source>
        <dbReference type="Pfam" id="PF13354"/>
    </source>
</evidence>
<dbReference type="EMBL" id="JABFCX010000002">
    <property type="protein sequence ID" value="NNU15710.1"/>
    <property type="molecule type" value="Genomic_DNA"/>
</dbReference>
<dbReference type="PANTHER" id="PTHR35333">
    <property type="entry name" value="BETA-LACTAMASE"/>
    <property type="match status" value="1"/>
</dbReference>
<dbReference type="PROSITE" id="PS51318">
    <property type="entry name" value="TAT"/>
    <property type="match status" value="1"/>
</dbReference>
<comment type="caution">
    <text evidence="7">The sequence shown here is derived from an EMBL/GenBank/DDBJ whole genome shotgun (WGS) entry which is preliminary data.</text>
</comment>
<dbReference type="GO" id="GO:0030655">
    <property type="term" value="P:beta-lactam antibiotic catabolic process"/>
    <property type="evidence" value="ECO:0007669"/>
    <property type="project" value="InterPro"/>
</dbReference>
<dbReference type="GO" id="GO:0008800">
    <property type="term" value="F:beta-lactamase activity"/>
    <property type="evidence" value="ECO:0007669"/>
    <property type="project" value="UniProtKB-EC"/>
</dbReference>
<dbReference type="InterPro" id="IPR045155">
    <property type="entry name" value="Beta-lactam_cat"/>
</dbReference>
<name>A0A7Y3W4G2_9PROT</name>
<sequence>MDTLPDRRSVLLSVGAASLAIGTGHASPSRFAALESALGGRVGVYAMRDGDPTVISNRPNERFAMCSTFKAPLAAFIHDEIDNGGLDPAKPLRIDEVPLIGWSPEVEPRREQGIRYMSLAGLAHAAVVRSDNTAANILLDQIGGPEGFTAKVRKFEGSTQLDRYEPDLNESRPGDPRDTTTPSGMAALMSRLLFQSGFSQRAAATVRSLMIDSATGGKRLRAGLPQGLVVGDKTGTSTNGLYADIAFVETGDGRPPVIIAAYVDAPLADGAAGNAAHQEIARIVAEGFGL</sequence>
<dbReference type="InterPro" id="IPR000871">
    <property type="entry name" value="Beta-lactam_class-A"/>
</dbReference>